<evidence type="ECO:0000313" key="1">
    <source>
        <dbReference type="EMBL" id="CZT21654.1"/>
    </source>
</evidence>
<organism evidence="1 2">
    <name type="scientific">Ramularia collo-cygni</name>
    <dbReference type="NCBI Taxonomy" id="112498"/>
    <lineage>
        <taxon>Eukaryota</taxon>
        <taxon>Fungi</taxon>
        <taxon>Dikarya</taxon>
        <taxon>Ascomycota</taxon>
        <taxon>Pezizomycotina</taxon>
        <taxon>Dothideomycetes</taxon>
        <taxon>Dothideomycetidae</taxon>
        <taxon>Mycosphaerellales</taxon>
        <taxon>Mycosphaerellaceae</taxon>
        <taxon>Ramularia</taxon>
    </lineage>
</organism>
<reference evidence="1 2" key="1">
    <citation type="submission" date="2016-03" db="EMBL/GenBank/DDBJ databases">
        <authorList>
            <person name="Ploux O."/>
        </authorList>
    </citation>
    <scope>NUCLEOTIDE SEQUENCE [LARGE SCALE GENOMIC DNA]</scope>
    <source>
        <strain evidence="1 2">URUG2</strain>
    </source>
</reference>
<sequence length="74" mass="8378">MWQCTRELDTRMHLHIIHEDAVERDVGACQATRLHEAIIVDPRSLGMRIDQETLSDNSIDNRGLAGPLNILSDN</sequence>
<name>A0A2D3VFJ1_9PEZI</name>
<dbReference type="GeneID" id="35602634"/>
<keyword evidence="2" id="KW-1185">Reference proteome</keyword>
<dbReference type="AlphaFoldDB" id="A0A2D3VFJ1"/>
<dbReference type="Proteomes" id="UP000225277">
    <property type="component" value="Unassembled WGS sequence"/>
</dbReference>
<proteinExistence type="predicted"/>
<evidence type="ECO:0000313" key="2">
    <source>
        <dbReference type="Proteomes" id="UP000225277"/>
    </source>
</evidence>
<dbReference type="EMBL" id="FJUY01000011">
    <property type="protein sequence ID" value="CZT21654.1"/>
    <property type="molecule type" value="Genomic_DNA"/>
</dbReference>
<gene>
    <name evidence="1" type="ORF">RCC_07519</name>
</gene>
<protein>
    <submittedName>
        <fullName evidence="1">Uncharacterized protein</fullName>
    </submittedName>
</protein>
<dbReference type="RefSeq" id="XP_023628543.1">
    <property type="nucleotide sequence ID" value="XM_023772775.1"/>
</dbReference>
<accession>A0A2D3VFJ1</accession>